<accession>A0A3N1D384</accession>
<dbReference type="AlphaFoldDB" id="A0A3N1D384"/>
<comment type="subcellular location">
    <subcellularLocation>
        <location evidence="1">Cell membrane</location>
        <topology evidence="1">Multi-pass membrane protein</topology>
    </subcellularLocation>
</comment>
<feature type="domain" description="SSD" evidence="8">
    <location>
        <begin position="515"/>
        <end position="680"/>
    </location>
</feature>
<evidence type="ECO:0000313" key="9">
    <source>
        <dbReference type="EMBL" id="ROO87979.1"/>
    </source>
</evidence>
<feature type="transmembrane region" description="Helical" evidence="7">
    <location>
        <begin position="658"/>
        <end position="681"/>
    </location>
</feature>
<dbReference type="PROSITE" id="PS50156">
    <property type="entry name" value="SSD"/>
    <property type="match status" value="2"/>
</dbReference>
<evidence type="ECO:0000313" key="10">
    <source>
        <dbReference type="Proteomes" id="UP000272400"/>
    </source>
</evidence>
<dbReference type="Pfam" id="PF03176">
    <property type="entry name" value="MMPL"/>
    <property type="match status" value="2"/>
</dbReference>
<dbReference type="RefSeq" id="WP_123667200.1">
    <property type="nucleotide sequence ID" value="NZ_RJKE01000001.1"/>
</dbReference>
<proteinExistence type="inferred from homology"/>
<feature type="transmembrane region" description="Helical" evidence="7">
    <location>
        <begin position="628"/>
        <end position="646"/>
    </location>
</feature>
<evidence type="ECO:0000256" key="5">
    <source>
        <dbReference type="ARBA" id="ARBA00022989"/>
    </source>
</evidence>
<keyword evidence="5 7" id="KW-1133">Transmembrane helix</keyword>
<feature type="transmembrane region" description="Helical" evidence="7">
    <location>
        <begin position="306"/>
        <end position="332"/>
    </location>
</feature>
<name>A0A3N1D384_9ACTN</name>
<feature type="transmembrane region" description="Helical" evidence="7">
    <location>
        <begin position="180"/>
        <end position="198"/>
    </location>
</feature>
<dbReference type="OrthoDB" id="7051771at2"/>
<keyword evidence="10" id="KW-1185">Reference proteome</keyword>
<evidence type="ECO:0000256" key="6">
    <source>
        <dbReference type="ARBA" id="ARBA00023136"/>
    </source>
</evidence>
<keyword evidence="4 7" id="KW-0812">Transmembrane</keyword>
<feature type="transmembrane region" description="Helical" evidence="7">
    <location>
        <begin position="515"/>
        <end position="536"/>
    </location>
</feature>
<dbReference type="SUPFAM" id="SSF82866">
    <property type="entry name" value="Multidrug efflux transporter AcrB transmembrane domain"/>
    <property type="match status" value="2"/>
</dbReference>
<feature type="transmembrane region" description="Helical" evidence="7">
    <location>
        <begin position="353"/>
        <end position="376"/>
    </location>
</feature>
<dbReference type="GO" id="GO:0005886">
    <property type="term" value="C:plasma membrane"/>
    <property type="evidence" value="ECO:0007669"/>
    <property type="project" value="UniProtKB-SubCell"/>
</dbReference>
<feature type="transmembrane region" description="Helical" evidence="7">
    <location>
        <begin position="272"/>
        <end position="300"/>
    </location>
</feature>
<evidence type="ECO:0000256" key="4">
    <source>
        <dbReference type="ARBA" id="ARBA00022692"/>
    </source>
</evidence>
<comment type="similarity">
    <text evidence="2">Belongs to the resistance-nodulation-cell division (RND) (TC 2.A.6) family. MmpL subfamily.</text>
</comment>
<dbReference type="EMBL" id="RJKE01000001">
    <property type="protein sequence ID" value="ROO87979.1"/>
    <property type="molecule type" value="Genomic_DNA"/>
</dbReference>
<dbReference type="Proteomes" id="UP000272400">
    <property type="component" value="Unassembled WGS sequence"/>
</dbReference>
<dbReference type="InterPro" id="IPR000731">
    <property type="entry name" value="SSD"/>
</dbReference>
<feature type="transmembrane region" description="Helical" evidence="7">
    <location>
        <begin position="577"/>
        <end position="594"/>
    </location>
</feature>
<evidence type="ECO:0000256" key="3">
    <source>
        <dbReference type="ARBA" id="ARBA00022475"/>
    </source>
</evidence>
<dbReference type="Gene3D" id="1.20.1640.10">
    <property type="entry name" value="Multidrug efflux transporter AcrB transmembrane domain"/>
    <property type="match status" value="2"/>
</dbReference>
<organism evidence="9 10">
    <name type="scientific">Actinocorallia herbida</name>
    <dbReference type="NCBI Taxonomy" id="58109"/>
    <lineage>
        <taxon>Bacteria</taxon>
        <taxon>Bacillati</taxon>
        <taxon>Actinomycetota</taxon>
        <taxon>Actinomycetes</taxon>
        <taxon>Streptosporangiales</taxon>
        <taxon>Thermomonosporaceae</taxon>
        <taxon>Actinocorallia</taxon>
    </lineage>
</organism>
<dbReference type="InterPro" id="IPR050545">
    <property type="entry name" value="Mycobact_MmpL"/>
</dbReference>
<feature type="domain" description="SSD" evidence="8">
    <location>
        <begin position="182"/>
        <end position="329"/>
    </location>
</feature>
<evidence type="ECO:0000259" key="8">
    <source>
        <dbReference type="PROSITE" id="PS50156"/>
    </source>
</evidence>
<feature type="transmembrane region" description="Helical" evidence="7">
    <location>
        <begin position="205"/>
        <end position="224"/>
    </location>
</feature>
<dbReference type="PANTHER" id="PTHR33406">
    <property type="entry name" value="MEMBRANE PROTEIN MJ1562-RELATED"/>
    <property type="match status" value="1"/>
</dbReference>
<evidence type="ECO:0000256" key="1">
    <source>
        <dbReference type="ARBA" id="ARBA00004651"/>
    </source>
</evidence>
<feature type="transmembrane region" description="Helical" evidence="7">
    <location>
        <begin position="230"/>
        <end position="251"/>
    </location>
</feature>
<gene>
    <name evidence="9" type="ORF">EDD29_5631</name>
</gene>
<reference evidence="9 10" key="1">
    <citation type="submission" date="2018-11" db="EMBL/GenBank/DDBJ databases">
        <title>Sequencing the genomes of 1000 actinobacteria strains.</title>
        <authorList>
            <person name="Klenk H.-P."/>
        </authorList>
    </citation>
    <scope>NUCLEOTIDE SEQUENCE [LARGE SCALE GENOMIC DNA]</scope>
    <source>
        <strain evidence="9 10">DSM 44254</strain>
    </source>
</reference>
<dbReference type="PANTHER" id="PTHR33406:SF11">
    <property type="entry name" value="MEMBRANE PROTEIN SCO6666-RELATED"/>
    <property type="match status" value="1"/>
</dbReference>
<keyword evidence="3" id="KW-1003">Cell membrane</keyword>
<dbReference type="InterPro" id="IPR004869">
    <property type="entry name" value="MMPL_dom"/>
</dbReference>
<keyword evidence="6 7" id="KW-0472">Membrane</keyword>
<evidence type="ECO:0000256" key="2">
    <source>
        <dbReference type="ARBA" id="ARBA00010157"/>
    </source>
</evidence>
<evidence type="ECO:0000256" key="7">
    <source>
        <dbReference type="SAM" id="Phobius"/>
    </source>
</evidence>
<feature type="transmembrane region" description="Helical" evidence="7">
    <location>
        <begin position="543"/>
        <end position="565"/>
    </location>
</feature>
<protein>
    <submittedName>
        <fullName evidence="9">RND superfamily putative drug exporter</fullName>
    </submittedName>
</protein>
<sequence>MATLLYRLGRASFRHRTRVLALWLAMLALGGVAAGLLHGQTSERFTIPASESQTALDHLGERFPGAHLDGGTANAVFAAPEGRKITHPDVRAAVESTLQAVRAHDDRVVSVSDPYGAKTLSAGRTHAMAQIGYSVAAQDVGETGREALQEAAAQARQAGLEVEFSGPVYQENPGVGPMEAIGVLVAFVVLFITLGSMVAAGLPILTALIGVMVGLCGILAATGFTELSSATPVLALMLGLAVGIDYALFIVSRYRQELAAGHPHDEAASRAVGTAGGAVVFAGLTVVIALVGLVVIGIPFLTAMGLAAAGTVTISVLIALTLLPAMLGFAGARIGPAAARHRVTRGQRWGRFVTGRPALVLSAGLLAVGAMAVPALSLQLNMPDDGVAATDTTQRAAYDMIEERFGPGANGPLLVEVDTGKGGAGVAATEATRIISAFDGVAAVAPPTVNAAGDTAIIVVMPKTGPTDETTKELVTAIRGTADDFRQSQDAELRVTGQVAVNIDLSEAVADALPTYLLVVVGLAIVLLTVVFRSVLVPLKAALGFLLSVAASFGAVVAVFQWGWLADVFGVHEAAPVPSLLPIILIGVLFGLAMDYEVFLVSRIHEAHTHGSTPREAIEEGIGHSARVITAAALIMFAVFAGFVMLDNPMIKAMAFGLAVGVLVDAFIVRMALIPAAMALLGKAAWWIPRALDRRLPHLDIEGTDLESALAPPLPDKEPAGTV</sequence>
<comment type="caution">
    <text evidence="9">The sequence shown here is derived from an EMBL/GenBank/DDBJ whole genome shotgun (WGS) entry which is preliminary data.</text>
</comment>